<name>A0AA36MJC5_9DINO</name>
<gene>
    <name evidence="1" type="ORF">EVOR1521_LOCUS3585</name>
</gene>
<accession>A0AA36MJC5</accession>
<dbReference type="Proteomes" id="UP001178507">
    <property type="component" value="Unassembled WGS sequence"/>
</dbReference>
<evidence type="ECO:0000313" key="2">
    <source>
        <dbReference type="Proteomes" id="UP001178507"/>
    </source>
</evidence>
<protein>
    <submittedName>
        <fullName evidence="1">Uncharacterized protein</fullName>
    </submittedName>
</protein>
<keyword evidence="2" id="KW-1185">Reference proteome</keyword>
<proteinExistence type="predicted"/>
<reference evidence="1" key="1">
    <citation type="submission" date="2023-08" db="EMBL/GenBank/DDBJ databases">
        <authorList>
            <person name="Chen Y."/>
            <person name="Shah S."/>
            <person name="Dougan E. K."/>
            <person name="Thang M."/>
            <person name="Chan C."/>
        </authorList>
    </citation>
    <scope>NUCLEOTIDE SEQUENCE</scope>
</reference>
<comment type="caution">
    <text evidence="1">The sequence shown here is derived from an EMBL/GenBank/DDBJ whole genome shotgun (WGS) entry which is preliminary data.</text>
</comment>
<sequence>MSARYRVQSLMEGPDVPSVQGRKEEVTIRAELVNIPGPLCQFLLEPTGILEAQAYAKGMGGAAVPKDKAAVMLRWSAHGAASFWLSCTGSKQGRIAWWMCRNPPKNVAGRSFG</sequence>
<evidence type="ECO:0000313" key="1">
    <source>
        <dbReference type="EMBL" id="CAJ1373891.1"/>
    </source>
</evidence>
<organism evidence="1 2">
    <name type="scientific">Effrenium voratum</name>
    <dbReference type="NCBI Taxonomy" id="2562239"/>
    <lineage>
        <taxon>Eukaryota</taxon>
        <taxon>Sar</taxon>
        <taxon>Alveolata</taxon>
        <taxon>Dinophyceae</taxon>
        <taxon>Suessiales</taxon>
        <taxon>Symbiodiniaceae</taxon>
        <taxon>Effrenium</taxon>
    </lineage>
</organism>
<dbReference type="AlphaFoldDB" id="A0AA36MJC5"/>
<dbReference type="EMBL" id="CAUJNA010000223">
    <property type="protein sequence ID" value="CAJ1373891.1"/>
    <property type="molecule type" value="Genomic_DNA"/>
</dbReference>